<dbReference type="Proteomes" id="UP000814176">
    <property type="component" value="Unassembled WGS sequence"/>
</dbReference>
<evidence type="ECO:0000313" key="2">
    <source>
        <dbReference type="EMBL" id="KAH9839960.1"/>
    </source>
</evidence>
<feature type="compositionally biased region" description="Basic and acidic residues" evidence="1">
    <location>
        <begin position="110"/>
        <end position="134"/>
    </location>
</feature>
<feature type="region of interest" description="Disordered" evidence="1">
    <location>
        <begin position="105"/>
        <end position="212"/>
    </location>
</feature>
<organism evidence="2 3">
    <name type="scientific">Rhodofomes roseus</name>
    <dbReference type="NCBI Taxonomy" id="34475"/>
    <lineage>
        <taxon>Eukaryota</taxon>
        <taxon>Fungi</taxon>
        <taxon>Dikarya</taxon>
        <taxon>Basidiomycota</taxon>
        <taxon>Agaricomycotina</taxon>
        <taxon>Agaricomycetes</taxon>
        <taxon>Polyporales</taxon>
        <taxon>Rhodofomes</taxon>
    </lineage>
</organism>
<comment type="caution">
    <text evidence="2">The sequence shown here is derived from an EMBL/GenBank/DDBJ whole genome shotgun (WGS) entry which is preliminary data.</text>
</comment>
<dbReference type="RefSeq" id="XP_047781610.1">
    <property type="nucleotide sequence ID" value="XM_047922984.1"/>
</dbReference>
<dbReference type="EMBL" id="JADCUA010000005">
    <property type="protein sequence ID" value="KAH9839960.1"/>
    <property type="molecule type" value="Genomic_DNA"/>
</dbReference>
<evidence type="ECO:0000256" key="1">
    <source>
        <dbReference type="SAM" id="MobiDB-lite"/>
    </source>
</evidence>
<accession>A0ABQ8KPT1</accession>
<gene>
    <name evidence="2" type="ORF">C8Q71DRAFT_745054</name>
</gene>
<feature type="compositionally biased region" description="Low complexity" evidence="1">
    <location>
        <begin position="160"/>
        <end position="174"/>
    </location>
</feature>
<keyword evidence="3" id="KW-1185">Reference proteome</keyword>
<evidence type="ECO:0000313" key="3">
    <source>
        <dbReference type="Proteomes" id="UP000814176"/>
    </source>
</evidence>
<protein>
    <submittedName>
        <fullName evidence="2">Uncharacterized protein</fullName>
    </submittedName>
</protein>
<reference evidence="2 3" key="1">
    <citation type="journal article" date="2021" name="Environ. Microbiol.">
        <title>Gene family expansions and transcriptome signatures uncover fungal adaptations to wood decay.</title>
        <authorList>
            <person name="Hage H."/>
            <person name="Miyauchi S."/>
            <person name="Viragh M."/>
            <person name="Drula E."/>
            <person name="Min B."/>
            <person name="Chaduli D."/>
            <person name="Navarro D."/>
            <person name="Favel A."/>
            <person name="Norest M."/>
            <person name="Lesage-Meessen L."/>
            <person name="Balint B."/>
            <person name="Merenyi Z."/>
            <person name="de Eugenio L."/>
            <person name="Morin E."/>
            <person name="Martinez A.T."/>
            <person name="Baldrian P."/>
            <person name="Stursova M."/>
            <person name="Martinez M.J."/>
            <person name="Novotny C."/>
            <person name="Magnuson J.K."/>
            <person name="Spatafora J.W."/>
            <person name="Maurice S."/>
            <person name="Pangilinan J."/>
            <person name="Andreopoulos W."/>
            <person name="LaButti K."/>
            <person name="Hundley H."/>
            <person name="Na H."/>
            <person name="Kuo A."/>
            <person name="Barry K."/>
            <person name="Lipzen A."/>
            <person name="Henrissat B."/>
            <person name="Riley R."/>
            <person name="Ahrendt S."/>
            <person name="Nagy L.G."/>
            <person name="Grigoriev I.V."/>
            <person name="Martin F."/>
            <person name="Rosso M.N."/>
        </authorList>
    </citation>
    <scope>NUCLEOTIDE SEQUENCE [LARGE SCALE GENOMIC DNA]</scope>
    <source>
        <strain evidence="2 3">CIRM-BRFM 1785</strain>
    </source>
</reference>
<name>A0ABQ8KPT1_9APHY</name>
<dbReference type="GeneID" id="72003716"/>
<proteinExistence type="predicted"/>
<feature type="compositionally biased region" description="Polar residues" evidence="1">
    <location>
        <begin position="185"/>
        <end position="212"/>
    </location>
</feature>
<sequence>MEGPRGKTWPRPPSLCGISSLSQAMGLSRTDPTFNNFTSGMRSLSSRFLDQTVSIRDQDRGQWTKFSNAALDMFPYLGVEFQDAWPMEAYIRKWLDRMRWEHNQKKKNHAAKDQQTEGRPDEGGHSVDRLELPRKSSRIAGVRCPYNSQSRKVLPASQASSSSSSSESTRRSSTPVDLSAPVVQEPQSTAQGASSARTPTSTDERAVTSTGTAPLKLHEQVVRTFLQSLSPNLEDLTPRFLSAGLVNRTCLLALAGMPDWEKDKLLRDDMSLTAFQSRVVRVGLAGLL</sequence>